<evidence type="ECO:0000313" key="1">
    <source>
        <dbReference type="EMBL" id="CAB0033666.1"/>
    </source>
</evidence>
<name>A0A6H5IAZ0_9HYME</name>
<evidence type="ECO:0000313" key="2">
    <source>
        <dbReference type="Proteomes" id="UP000479190"/>
    </source>
</evidence>
<protein>
    <recommendedName>
        <fullName evidence="3">Peptidase aspartic putative domain-containing protein</fullName>
    </recommendedName>
</protein>
<dbReference type="EMBL" id="CADCXV010000717">
    <property type="protein sequence ID" value="CAB0033666.1"/>
    <property type="molecule type" value="Genomic_DNA"/>
</dbReference>
<dbReference type="AlphaFoldDB" id="A0A6H5IAZ0"/>
<accession>A0A6H5IAZ0</accession>
<gene>
    <name evidence="1" type="ORF">TBRA_LOCUS5564</name>
</gene>
<dbReference type="OrthoDB" id="7701561at2759"/>
<proteinExistence type="predicted"/>
<dbReference type="Proteomes" id="UP000479190">
    <property type="component" value="Unassembled WGS sequence"/>
</dbReference>
<keyword evidence="2" id="KW-1185">Reference proteome</keyword>
<reference evidence="1 2" key="1">
    <citation type="submission" date="2020-02" db="EMBL/GenBank/DDBJ databases">
        <authorList>
            <person name="Ferguson B K."/>
        </authorList>
    </citation>
    <scope>NUCLEOTIDE SEQUENCE [LARGE SCALE GENOMIC DNA]</scope>
</reference>
<sequence length="102" mass="11191">MNGLCLKRLGITMPCHRVAPHESSMWSQLKLADPRFSQPGPVDLLLGAGVTQRLMMTGLQRRGGLVAQNTVVGWTIYGRNYRLGDQRPNQCLAMTADGSEPP</sequence>
<evidence type="ECO:0008006" key="3">
    <source>
        <dbReference type="Google" id="ProtNLM"/>
    </source>
</evidence>
<organism evidence="1 2">
    <name type="scientific">Trichogramma brassicae</name>
    <dbReference type="NCBI Taxonomy" id="86971"/>
    <lineage>
        <taxon>Eukaryota</taxon>
        <taxon>Metazoa</taxon>
        <taxon>Ecdysozoa</taxon>
        <taxon>Arthropoda</taxon>
        <taxon>Hexapoda</taxon>
        <taxon>Insecta</taxon>
        <taxon>Pterygota</taxon>
        <taxon>Neoptera</taxon>
        <taxon>Endopterygota</taxon>
        <taxon>Hymenoptera</taxon>
        <taxon>Apocrita</taxon>
        <taxon>Proctotrupomorpha</taxon>
        <taxon>Chalcidoidea</taxon>
        <taxon>Trichogrammatidae</taxon>
        <taxon>Trichogramma</taxon>
    </lineage>
</organism>